<feature type="transmembrane region" description="Helical" evidence="1">
    <location>
        <begin position="73"/>
        <end position="90"/>
    </location>
</feature>
<evidence type="ECO:0000313" key="3">
    <source>
        <dbReference type="Proteomes" id="UP000054097"/>
    </source>
</evidence>
<protein>
    <submittedName>
        <fullName evidence="2">Uncharacterized protein</fullName>
    </submittedName>
</protein>
<keyword evidence="1" id="KW-0812">Transmembrane</keyword>
<dbReference type="Proteomes" id="UP000054097">
    <property type="component" value="Unassembled WGS sequence"/>
</dbReference>
<reference evidence="3" key="2">
    <citation type="submission" date="2015-01" db="EMBL/GenBank/DDBJ databases">
        <title>Evolutionary Origins and Diversification of the Mycorrhizal Mutualists.</title>
        <authorList>
            <consortium name="DOE Joint Genome Institute"/>
            <consortium name="Mycorrhizal Genomics Consortium"/>
            <person name="Kohler A."/>
            <person name="Kuo A."/>
            <person name="Nagy L.G."/>
            <person name="Floudas D."/>
            <person name="Copeland A."/>
            <person name="Barry K.W."/>
            <person name="Cichocki N."/>
            <person name="Veneault-Fourrey C."/>
            <person name="LaButti K."/>
            <person name="Lindquist E.A."/>
            <person name="Lipzen A."/>
            <person name="Lundell T."/>
            <person name="Morin E."/>
            <person name="Murat C."/>
            <person name="Riley R."/>
            <person name="Ohm R."/>
            <person name="Sun H."/>
            <person name="Tunlid A."/>
            <person name="Henrissat B."/>
            <person name="Grigoriev I.V."/>
            <person name="Hibbett D.S."/>
            <person name="Martin F."/>
        </authorList>
    </citation>
    <scope>NUCLEOTIDE SEQUENCE [LARGE SCALE GENOMIC DNA]</scope>
    <source>
        <strain evidence="3">MAFF 305830</strain>
    </source>
</reference>
<dbReference type="EMBL" id="KN824392">
    <property type="protein sequence ID" value="KIM21138.1"/>
    <property type="molecule type" value="Genomic_DNA"/>
</dbReference>
<dbReference type="AlphaFoldDB" id="A0A0C2W3W3"/>
<keyword evidence="1" id="KW-0472">Membrane</keyword>
<reference evidence="2 3" key="1">
    <citation type="submission" date="2014-04" db="EMBL/GenBank/DDBJ databases">
        <authorList>
            <consortium name="DOE Joint Genome Institute"/>
            <person name="Kuo A."/>
            <person name="Zuccaro A."/>
            <person name="Kohler A."/>
            <person name="Nagy L.G."/>
            <person name="Floudas D."/>
            <person name="Copeland A."/>
            <person name="Barry K.W."/>
            <person name="Cichocki N."/>
            <person name="Veneault-Fourrey C."/>
            <person name="LaButti K."/>
            <person name="Lindquist E.A."/>
            <person name="Lipzen A."/>
            <person name="Lundell T."/>
            <person name="Morin E."/>
            <person name="Murat C."/>
            <person name="Sun H."/>
            <person name="Tunlid A."/>
            <person name="Henrissat B."/>
            <person name="Grigoriev I.V."/>
            <person name="Hibbett D.S."/>
            <person name="Martin F."/>
            <person name="Nordberg H.P."/>
            <person name="Cantor M.N."/>
            <person name="Hua S.X."/>
        </authorList>
    </citation>
    <scope>NUCLEOTIDE SEQUENCE [LARGE SCALE GENOMIC DNA]</scope>
    <source>
        <strain evidence="2 3">MAFF 305830</strain>
    </source>
</reference>
<keyword evidence="3" id="KW-1185">Reference proteome</keyword>
<accession>A0A0C2W3W3</accession>
<sequence length="139" mass="15825">MEVFLFRTPPLRVSAFALCKIEWGNIINYCIPLSAPCLHGNLTPIKSAVLLYPPCENECFRPIACPRFLPPPFILSPLVTVYFLSFIFFPSPRRCFYESIQVVLFASSYIFLRNALPASQVASLRHTHTQHTLILTFTS</sequence>
<organism evidence="2 3">
    <name type="scientific">Serendipita vermifera MAFF 305830</name>
    <dbReference type="NCBI Taxonomy" id="933852"/>
    <lineage>
        <taxon>Eukaryota</taxon>
        <taxon>Fungi</taxon>
        <taxon>Dikarya</taxon>
        <taxon>Basidiomycota</taxon>
        <taxon>Agaricomycotina</taxon>
        <taxon>Agaricomycetes</taxon>
        <taxon>Sebacinales</taxon>
        <taxon>Serendipitaceae</taxon>
        <taxon>Serendipita</taxon>
    </lineage>
</organism>
<evidence type="ECO:0000256" key="1">
    <source>
        <dbReference type="SAM" id="Phobius"/>
    </source>
</evidence>
<name>A0A0C2W3W3_SERVB</name>
<keyword evidence="1" id="KW-1133">Transmembrane helix</keyword>
<proteinExistence type="predicted"/>
<gene>
    <name evidence="2" type="ORF">M408DRAFT_111108</name>
</gene>
<evidence type="ECO:0000313" key="2">
    <source>
        <dbReference type="EMBL" id="KIM21138.1"/>
    </source>
</evidence>
<dbReference type="HOGENOM" id="CLU_1846325_0_0_1"/>